<gene>
    <name evidence="6" type="ORF">NQT62_14640</name>
</gene>
<dbReference type="InterPro" id="IPR018060">
    <property type="entry name" value="HTH_AraC"/>
</dbReference>
<name>A0ABT1WJI4_9BURK</name>
<reference evidence="6 7" key="1">
    <citation type="submission" date="2022-07" db="EMBL/GenBank/DDBJ databases">
        <authorList>
            <person name="Xamxidin M."/>
            <person name="Wu M."/>
        </authorList>
    </citation>
    <scope>NUCLEOTIDE SEQUENCE [LARGE SCALE GENOMIC DNA]</scope>
    <source>
        <strain evidence="6 7">NBRC 111650</strain>
    </source>
</reference>
<dbReference type="InterPro" id="IPR018062">
    <property type="entry name" value="HTH_AraC-typ_CS"/>
</dbReference>
<organism evidence="6 7">
    <name type="scientific">Limnobacter humi</name>
    <dbReference type="NCBI Taxonomy" id="1778671"/>
    <lineage>
        <taxon>Bacteria</taxon>
        <taxon>Pseudomonadati</taxon>
        <taxon>Pseudomonadota</taxon>
        <taxon>Betaproteobacteria</taxon>
        <taxon>Burkholderiales</taxon>
        <taxon>Burkholderiaceae</taxon>
        <taxon>Limnobacter</taxon>
    </lineage>
</organism>
<feature type="domain" description="HTH araC/xylS-type" evidence="5">
    <location>
        <begin position="232"/>
        <end position="330"/>
    </location>
</feature>
<keyword evidence="2" id="KW-0238">DNA-binding</keyword>
<feature type="transmembrane region" description="Helical" evidence="4">
    <location>
        <begin position="12"/>
        <end position="35"/>
    </location>
</feature>
<evidence type="ECO:0000256" key="1">
    <source>
        <dbReference type="ARBA" id="ARBA00023015"/>
    </source>
</evidence>
<comment type="caution">
    <text evidence="6">The sequence shown here is derived from an EMBL/GenBank/DDBJ whole genome shotgun (WGS) entry which is preliminary data.</text>
</comment>
<protein>
    <submittedName>
        <fullName evidence="6">Helix-turn-helix domain-containing protein</fullName>
    </submittedName>
</protein>
<dbReference type="InterPro" id="IPR029062">
    <property type="entry name" value="Class_I_gatase-like"/>
</dbReference>
<dbReference type="SUPFAM" id="SSF52317">
    <property type="entry name" value="Class I glutamine amidotransferase-like"/>
    <property type="match status" value="1"/>
</dbReference>
<dbReference type="InterPro" id="IPR009057">
    <property type="entry name" value="Homeodomain-like_sf"/>
</dbReference>
<dbReference type="Pfam" id="PF12833">
    <property type="entry name" value="HTH_18"/>
    <property type="match status" value="1"/>
</dbReference>
<proteinExistence type="predicted"/>
<dbReference type="Gene3D" id="3.40.50.880">
    <property type="match status" value="1"/>
</dbReference>
<keyword evidence="4" id="KW-0812">Transmembrane</keyword>
<evidence type="ECO:0000256" key="3">
    <source>
        <dbReference type="ARBA" id="ARBA00023163"/>
    </source>
</evidence>
<keyword evidence="4" id="KW-1133">Transmembrane helix</keyword>
<dbReference type="PANTHER" id="PTHR43280">
    <property type="entry name" value="ARAC-FAMILY TRANSCRIPTIONAL REGULATOR"/>
    <property type="match status" value="1"/>
</dbReference>
<dbReference type="RefSeq" id="WP_256765482.1">
    <property type="nucleotide sequence ID" value="NZ_JANIGO010000006.1"/>
</dbReference>
<dbReference type="PANTHER" id="PTHR43280:SF2">
    <property type="entry name" value="HTH-TYPE TRANSCRIPTIONAL REGULATOR EXSA"/>
    <property type="match status" value="1"/>
</dbReference>
<dbReference type="PROSITE" id="PS01124">
    <property type="entry name" value="HTH_ARAC_FAMILY_2"/>
    <property type="match status" value="1"/>
</dbReference>
<evidence type="ECO:0000256" key="4">
    <source>
        <dbReference type="SAM" id="Phobius"/>
    </source>
</evidence>
<evidence type="ECO:0000259" key="5">
    <source>
        <dbReference type="PROSITE" id="PS01124"/>
    </source>
</evidence>
<dbReference type="SMART" id="SM00342">
    <property type="entry name" value="HTH_ARAC"/>
    <property type="match status" value="1"/>
</dbReference>
<dbReference type="Gene3D" id="1.10.10.60">
    <property type="entry name" value="Homeodomain-like"/>
    <property type="match status" value="1"/>
</dbReference>
<keyword evidence="4" id="KW-0472">Membrane</keyword>
<sequence>MAYIDIFKSFSATVFSMIIGLLLYPGCMPAGLLSFNDLLQAANRLARKPLFETVWVGTRLEAVAYGNGVSLQPNALLNNTELDALLIPGLWTESPTDMAQALAQQAELIDQLRTLPAPIQLWSYCTGVCLAAASGRLNQHAATATWWLAEFVERKYPKVRWHVDSDCILTPKVGTAAGVHGYLMLAQELVRTHLKTPVFQEFMRLMVLPRPVQHHPAFRSFAFMEQADPLLRQLAELVAKTPAETITVQALATQLNLSERTLARKVRDLTNTPVATYARLLKLHQVSEQLIWSSLPVSSISSNLGYSNESNLRRQFKQVTGLSPFQYRRQYARR</sequence>
<evidence type="ECO:0000313" key="6">
    <source>
        <dbReference type="EMBL" id="MCQ8897676.1"/>
    </source>
</evidence>
<keyword evidence="1" id="KW-0805">Transcription regulation</keyword>
<accession>A0ABT1WJI4</accession>
<keyword evidence="3" id="KW-0804">Transcription</keyword>
<evidence type="ECO:0000256" key="2">
    <source>
        <dbReference type="ARBA" id="ARBA00023125"/>
    </source>
</evidence>
<dbReference type="Proteomes" id="UP001204142">
    <property type="component" value="Unassembled WGS sequence"/>
</dbReference>
<dbReference type="EMBL" id="JANIGO010000006">
    <property type="protein sequence ID" value="MCQ8897676.1"/>
    <property type="molecule type" value="Genomic_DNA"/>
</dbReference>
<dbReference type="SUPFAM" id="SSF46689">
    <property type="entry name" value="Homeodomain-like"/>
    <property type="match status" value="1"/>
</dbReference>
<keyword evidence="7" id="KW-1185">Reference proteome</keyword>
<evidence type="ECO:0000313" key="7">
    <source>
        <dbReference type="Proteomes" id="UP001204142"/>
    </source>
</evidence>
<dbReference type="PROSITE" id="PS00041">
    <property type="entry name" value="HTH_ARAC_FAMILY_1"/>
    <property type="match status" value="1"/>
</dbReference>